<organism evidence="2 3">
    <name type="scientific">Sandaracinobacter neustonicus</name>
    <dbReference type="NCBI Taxonomy" id="1715348"/>
    <lineage>
        <taxon>Bacteria</taxon>
        <taxon>Pseudomonadati</taxon>
        <taxon>Pseudomonadota</taxon>
        <taxon>Alphaproteobacteria</taxon>
        <taxon>Sphingomonadales</taxon>
        <taxon>Sphingosinicellaceae</taxon>
        <taxon>Sandaracinobacter</taxon>
    </lineage>
</organism>
<sequence length="88" mass="9195">MIDTLRTIGWLWLITGIAALASLQFAHMGSHSPVPTWVAPALTLPWSNLVPMLGVGPIAGMFLLLAGLIANCSILFVIANIISGGGSR</sequence>
<keyword evidence="1" id="KW-0812">Transmembrane</keyword>
<keyword evidence="1" id="KW-1133">Transmembrane helix</keyword>
<protein>
    <submittedName>
        <fullName evidence="2">Uncharacterized protein</fullName>
    </submittedName>
</protein>
<keyword evidence="3" id="KW-1185">Reference proteome</keyword>
<keyword evidence="1" id="KW-0472">Membrane</keyword>
<dbReference type="AlphaFoldDB" id="A0A501XLX5"/>
<dbReference type="EMBL" id="VFSU01000022">
    <property type="protein sequence ID" value="TPE61590.1"/>
    <property type="molecule type" value="Genomic_DNA"/>
</dbReference>
<evidence type="ECO:0000313" key="3">
    <source>
        <dbReference type="Proteomes" id="UP000319897"/>
    </source>
</evidence>
<dbReference type="Proteomes" id="UP000319897">
    <property type="component" value="Unassembled WGS sequence"/>
</dbReference>
<proteinExistence type="predicted"/>
<evidence type="ECO:0000256" key="1">
    <source>
        <dbReference type="SAM" id="Phobius"/>
    </source>
</evidence>
<feature type="transmembrane region" description="Helical" evidence="1">
    <location>
        <begin position="57"/>
        <end position="82"/>
    </location>
</feature>
<reference evidence="2 3" key="1">
    <citation type="submission" date="2019-06" db="EMBL/GenBank/DDBJ databases">
        <authorList>
            <person name="Lee I."/>
            <person name="Jang G.I."/>
            <person name="Hwang C.Y."/>
        </authorList>
    </citation>
    <scope>NUCLEOTIDE SEQUENCE [LARGE SCALE GENOMIC DNA]</scope>
    <source>
        <strain evidence="2 3">PAMC 28131</strain>
    </source>
</reference>
<evidence type="ECO:0000313" key="2">
    <source>
        <dbReference type="EMBL" id="TPE61590.1"/>
    </source>
</evidence>
<gene>
    <name evidence="2" type="ORF">FJQ54_08380</name>
</gene>
<name>A0A501XLX5_9SPHN</name>
<comment type="caution">
    <text evidence="2">The sequence shown here is derived from an EMBL/GenBank/DDBJ whole genome shotgun (WGS) entry which is preliminary data.</text>
</comment>
<accession>A0A501XLX5</accession>
<dbReference type="RefSeq" id="WP_140927962.1">
    <property type="nucleotide sequence ID" value="NZ_VFSU01000022.1"/>
</dbReference>